<feature type="transmembrane region" description="Helical" evidence="13">
    <location>
        <begin position="97"/>
        <end position="118"/>
    </location>
</feature>
<proteinExistence type="inferred from homology"/>
<keyword evidence="12 13" id="KW-0472">Membrane</keyword>
<dbReference type="GO" id="GO:0000139">
    <property type="term" value="C:Golgi membrane"/>
    <property type="evidence" value="ECO:0007669"/>
    <property type="project" value="UniProtKB-SubCell"/>
</dbReference>
<keyword evidence="5" id="KW-0813">Transport</keyword>
<keyword evidence="7" id="KW-0762">Sugar transport</keyword>
<feature type="transmembrane region" description="Helical" evidence="13">
    <location>
        <begin position="397"/>
        <end position="420"/>
    </location>
</feature>
<gene>
    <name evidence="14" type="ORF">JG687_00012645</name>
</gene>
<sequence>MLALAIVNVVATMLAVALCLSPYPDFRRIQAEKSTGEVRILPVLMLCCNCVLWALYGLISGSYFPVMSINVFGIMTTVTFSAIFYRWSTDRATLNKMAACTGLGLLTAVTFTALAMTGVIPVSTAQLQETIGYCAVSINICLYAAPLQTMKLVISTKSSASLPITMCVVNLFNGMLWCMYAILSNDMFVLTPNSLGVVMCIVQVSLAVIYRPTKQGIAVVKVVAEVKSPETSEEIVKIESLHRARSEMVLAITTSPEAVEIEFARSKKRMAAIIGMLRVLTTVAALLVGLSPLPDFYRIHKTQTTGEVSILPITLLFCNSFMWAIYGCWTNNIFPVLVCNLYGMTTSVVFSSIYYRWSTDRASIHKIWSRAACVLAAGTFYLILGSCGVTSQTHDQVASSFGVMAVSINIALYASPLAGMKKVIETKDASSLPITISAVFLGNAALWVVYAITVGDMFVMVPNLLGMILCAAQVVLYIKYRPSRGETAEGHATSFTKSKLSEGPQGYWGHLVRWFKNPLGYELLRAPVAPLPR</sequence>
<evidence type="ECO:0000256" key="7">
    <source>
        <dbReference type="ARBA" id="ARBA00022597"/>
    </source>
</evidence>
<evidence type="ECO:0000313" key="14">
    <source>
        <dbReference type="EMBL" id="KAG6953028.1"/>
    </source>
</evidence>
<dbReference type="EMBL" id="JAENGZ010000864">
    <property type="protein sequence ID" value="KAG6953028.1"/>
    <property type="molecule type" value="Genomic_DNA"/>
</dbReference>
<dbReference type="GO" id="GO:0005886">
    <property type="term" value="C:plasma membrane"/>
    <property type="evidence" value="ECO:0007669"/>
    <property type="project" value="UniProtKB-SubCell"/>
</dbReference>
<feature type="transmembrane region" description="Helical" evidence="13">
    <location>
        <begin position="270"/>
        <end position="290"/>
    </location>
</feature>
<dbReference type="AlphaFoldDB" id="A0A8T1U184"/>
<evidence type="ECO:0000256" key="9">
    <source>
        <dbReference type="ARBA" id="ARBA00022737"/>
    </source>
</evidence>
<dbReference type="VEuPathDB" id="FungiDB:PC110_g21386"/>
<protein>
    <recommendedName>
        <fullName evidence="4">Sugar transporter SWEET1</fullName>
    </recommendedName>
</protein>
<evidence type="ECO:0000256" key="11">
    <source>
        <dbReference type="ARBA" id="ARBA00023034"/>
    </source>
</evidence>
<dbReference type="FunFam" id="1.20.1280.290:FF:000007">
    <property type="entry name" value="Bidirectional sugar transporter SWEET7"/>
    <property type="match status" value="2"/>
</dbReference>
<feature type="transmembrane region" description="Helical" evidence="13">
    <location>
        <begin position="62"/>
        <end position="85"/>
    </location>
</feature>
<dbReference type="PANTHER" id="PTHR10791">
    <property type="entry name" value="RAG1-ACTIVATING PROTEIN 1"/>
    <property type="match status" value="1"/>
</dbReference>
<evidence type="ECO:0000256" key="8">
    <source>
        <dbReference type="ARBA" id="ARBA00022692"/>
    </source>
</evidence>
<dbReference type="Pfam" id="PF03083">
    <property type="entry name" value="MtN3_slv"/>
    <property type="match status" value="4"/>
</dbReference>
<dbReference type="GO" id="GO:0051119">
    <property type="term" value="F:sugar transmembrane transporter activity"/>
    <property type="evidence" value="ECO:0007669"/>
    <property type="project" value="InterPro"/>
</dbReference>
<keyword evidence="11" id="KW-0333">Golgi apparatus</keyword>
<keyword evidence="6" id="KW-1003">Cell membrane</keyword>
<dbReference type="PANTHER" id="PTHR10791:SF30">
    <property type="entry name" value="SUGAR TRANSPORTER SWEET1"/>
    <property type="match status" value="1"/>
</dbReference>
<feature type="transmembrane region" description="Helical" evidence="13">
    <location>
        <begin position="130"/>
        <end position="148"/>
    </location>
</feature>
<dbReference type="Proteomes" id="UP000688947">
    <property type="component" value="Unassembled WGS sequence"/>
</dbReference>
<dbReference type="InterPro" id="IPR004316">
    <property type="entry name" value="SWEET_rpt"/>
</dbReference>
<name>A0A8T1U184_9STRA</name>
<comment type="similarity">
    <text evidence="3">Belongs to the SWEET sugar transporter family.</text>
</comment>
<evidence type="ECO:0000256" key="3">
    <source>
        <dbReference type="ARBA" id="ARBA00007809"/>
    </source>
</evidence>
<reference evidence="14" key="1">
    <citation type="submission" date="2021-01" db="EMBL/GenBank/DDBJ databases">
        <title>Phytophthora aleatoria, a newly-described species from Pinus radiata is distinct from Phytophthora cactorum isolates based on comparative genomics.</title>
        <authorList>
            <person name="Mcdougal R."/>
            <person name="Panda P."/>
            <person name="Williams N."/>
            <person name="Studholme D.J."/>
        </authorList>
    </citation>
    <scope>NUCLEOTIDE SEQUENCE</scope>
    <source>
        <strain evidence="14">NZFS 3830</strain>
    </source>
</reference>
<comment type="subcellular location">
    <subcellularLocation>
        <location evidence="1">Cell membrane</location>
        <topology evidence="1">Multi-pass membrane protein</topology>
    </subcellularLocation>
    <subcellularLocation>
        <location evidence="2">Golgi apparatus membrane</location>
        <topology evidence="2">Multi-pass membrane protein</topology>
    </subcellularLocation>
</comment>
<feature type="transmembrane region" description="Helical" evidence="13">
    <location>
        <begin position="367"/>
        <end position="391"/>
    </location>
</feature>
<evidence type="ECO:0000256" key="12">
    <source>
        <dbReference type="ARBA" id="ARBA00023136"/>
    </source>
</evidence>
<feature type="transmembrane region" description="Helical" evidence="13">
    <location>
        <begin position="458"/>
        <end position="478"/>
    </location>
</feature>
<feature type="transmembrane region" description="Helical" evidence="13">
    <location>
        <begin position="432"/>
        <end position="452"/>
    </location>
</feature>
<feature type="transmembrane region" description="Helical" evidence="13">
    <location>
        <begin position="6"/>
        <end position="26"/>
    </location>
</feature>
<dbReference type="FunFam" id="1.20.1280.290:FF:000004">
    <property type="entry name" value="Sugar transporter SWEET"/>
    <property type="match status" value="2"/>
</dbReference>
<keyword evidence="9" id="KW-0677">Repeat</keyword>
<evidence type="ECO:0000256" key="6">
    <source>
        <dbReference type="ARBA" id="ARBA00022475"/>
    </source>
</evidence>
<feature type="transmembrane region" description="Helical" evidence="13">
    <location>
        <begin position="189"/>
        <end position="210"/>
    </location>
</feature>
<dbReference type="OrthoDB" id="409725at2759"/>
<dbReference type="VEuPathDB" id="FungiDB:PC110_g21385"/>
<feature type="transmembrane region" description="Helical" evidence="13">
    <location>
        <begin position="333"/>
        <end position="355"/>
    </location>
</feature>
<feature type="transmembrane region" description="Helical" evidence="13">
    <location>
        <begin position="160"/>
        <end position="183"/>
    </location>
</feature>
<evidence type="ECO:0000256" key="5">
    <source>
        <dbReference type="ARBA" id="ARBA00022448"/>
    </source>
</evidence>
<keyword evidence="10 13" id="KW-1133">Transmembrane helix</keyword>
<dbReference type="InterPro" id="IPR047664">
    <property type="entry name" value="SWEET"/>
</dbReference>
<evidence type="ECO:0000256" key="13">
    <source>
        <dbReference type="SAM" id="Phobius"/>
    </source>
</evidence>
<feature type="transmembrane region" description="Helical" evidence="13">
    <location>
        <begin position="38"/>
        <end position="56"/>
    </location>
</feature>
<accession>A0A8T1U184</accession>
<evidence type="ECO:0000256" key="1">
    <source>
        <dbReference type="ARBA" id="ARBA00004651"/>
    </source>
</evidence>
<evidence type="ECO:0000256" key="10">
    <source>
        <dbReference type="ARBA" id="ARBA00022989"/>
    </source>
</evidence>
<comment type="caution">
    <text evidence="14">The sequence shown here is derived from an EMBL/GenBank/DDBJ whole genome shotgun (WGS) entry which is preliminary data.</text>
</comment>
<evidence type="ECO:0000256" key="2">
    <source>
        <dbReference type="ARBA" id="ARBA00004653"/>
    </source>
</evidence>
<evidence type="ECO:0000313" key="15">
    <source>
        <dbReference type="Proteomes" id="UP000688947"/>
    </source>
</evidence>
<keyword evidence="8 13" id="KW-0812">Transmembrane</keyword>
<evidence type="ECO:0000256" key="4">
    <source>
        <dbReference type="ARBA" id="ARBA00021741"/>
    </source>
</evidence>
<organism evidence="14 15">
    <name type="scientific">Phytophthora cactorum</name>
    <dbReference type="NCBI Taxonomy" id="29920"/>
    <lineage>
        <taxon>Eukaryota</taxon>
        <taxon>Sar</taxon>
        <taxon>Stramenopiles</taxon>
        <taxon>Oomycota</taxon>
        <taxon>Peronosporomycetes</taxon>
        <taxon>Peronosporales</taxon>
        <taxon>Peronosporaceae</taxon>
        <taxon>Phytophthora</taxon>
    </lineage>
</organism>